<protein>
    <submittedName>
        <fullName evidence="1">Uncharacterized protein</fullName>
    </submittedName>
</protein>
<evidence type="ECO:0000313" key="1">
    <source>
        <dbReference type="EMBL" id="OXY84488.1"/>
    </source>
</evidence>
<name>A0A233RM60_STRDA</name>
<reference evidence="1 2" key="1">
    <citation type="submission" date="2016-07" db="EMBL/GenBank/DDBJ databases">
        <title>Draft genome of Streptomyces diastatochromogenes.</title>
        <authorList>
            <person name="Podduturi R."/>
            <person name="Lukassen M.B."/>
            <person name="Clausen N."/>
            <person name="Nielsen J.L."/>
            <person name="Jorgensen N.O."/>
        </authorList>
    </citation>
    <scope>NUCLEOTIDE SEQUENCE [LARGE SCALE GENOMIC DNA]</scope>
    <source>
        <strain evidence="1 2">DSM 40608</strain>
    </source>
</reference>
<dbReference type="AlphaFoldDB" id="A0A233RM60"/>
<comment type="caution">
    <text evidence="1">The sequence shown here is derived from an EMBL/GenBank/DDBJ whole genome shotgun (WGS) entry which is preliminary data.</text>
</comment>
<dbReference type="EMBL" id="MCGQ01000187">
    <property type="protein sequence ID" value="OXY84488.1"/>
    <property type="molecule type" value="Genomic_DNA"/>
</dbReference>
<dbReference type="Proteomes" id="UP000215483">
    <property type="component" value="Unassembled WGS sequence"/>
</dbReference>
<gene>
    <name evidence="1" type="ORF">BEK98_46385</name>
</gene>
<sequence>MGGVSTGGRVVSTRAGFGFAAAAGTSGEARICDITQVLPSRWAERFFEAGDAGAGEQRFRPVAVSGLADVCFRAGNPRAQGLGVGFTGVGDIGIGLWPGPAERLVPGPGGALTIGRPAAQGD</sequence>
<evidence type="ECO:0000313" key="2">
    <source>
        <dbReference type="Proteomes" id="UP000215483"/>
    </source>
</evidence>
<keyword evidence="2" id="KW-1185">Reference proteome</keyword>
<organism evidence="1 2">
    <name type="scientific">Streptomyces diastatochromogenes</name>
    <dbReference type="NCBI Taxonomy" id="42236"/>
    <lineage>
        <taxon>Bacteria</taxon>
        <taxon>Bacillati</taxon>
        <taxon>Actinomycetota</taxon>
        <taxon>Actinomycetes</taxon>
        <taxon>Kitasatosporales</taxon>
        <taxon>Streptomycetaceae</taxon>
        <taxon>Streptomyces</taxon>
    </lineage>
</organism>
<accession>A0A233RM60</accession>
<proteinExistence type="predicted"/>